<evidence type="ECO:0000313" key="1">
    <source>
        <dbReference type="EMBL" id="KAA0257100.1"/>
    </source>
</evidence>
<dbReference type="EMBL" id="VFJB01000009">
    <property type="protein sequence ID" value="KAA0257100.1"/>
    <property type="molecule type" value="Genomic_DNA"/>
</dbReference>
<gene>
    <name evidence="1" type="ORF">FHQ18_11060</name>
</gene>
<dbReference type="Proteomes" id="UP000322876">
    <property type="component" value="Unassembled WGS sequence"/>
</dbReference>
<dbReference type="OrthoDB" id="9808821at2"/>
<dbReference type="AlphaFoldDB" id="A0A5A8EZJ5"/>
<evidence type="ECO:0000313" key="2">
    <source>
        <dbReference type="Proteomes" id="UP000322876"/>
    </source>
</evidence>
<sequence length="95" mass="10907">MQHVIGKISFPEKVQDVLDKSSFNKYGFVSKEFIEGNLVNLSVITNIKKIEMPVIDSRKRVNKFMKGKSSDKKVMSKKRKFIIEEEVGKIIDTEG</sequence>
<name>A0A5A8EZJ5_9BACT</name>
<dbReference type="RefSeq" id="WP_149267243.1">
    <property type="nucleotide sequence ID" value="NZ_VFJB01000009.1"/>
</dbReference>
<proteinExistence type="predicted"/>
<keyword evidence="2" id="KW-1185">Reference proteome</keyword>
<reference evidence="1 2" key="1">
    <citation type="submission" date="2019-06" db="EMBL/GenBank/DDBJ databases">
        <title>Genomic insights into carbon and energy metabolism of Deferribacter autotrophicus revealed new metabolic traits in the phylum Deferribacteres.</title>
        <authorList>
            <person name="Slobodkin A.I."/>
            <person name="Slobodkina G.B."/>
            <person name="Allioux M."/>
            <person name="Alain K."/>
            <person name="Jebbar M."/>
            <person name="Shadrin V."/>
            <person name="Kublanov I.V."/>
            <person name="Toshchakov S.V."/>
            <person name="Bonch-Osmolovskaya E.A."/>
        </authorList>
    </citation>
    <scope>NUCLEOTIDE SEQUENCE [LARGE SCALE GENOMIC DNA]</scope>
    <source>
        <strain evidence="1 2">SL50</strain>
    </source>
</reference>
<comment type="caution">
    <text evidence="1">The sequence shown here is derived from an EMBL/GenBank/DDBJ whole genome shotgun (WGS) entry which is preliminary data.</text>
</comment>
<protein>
    <submittedName>
        <fullName evidence="1">Uncharacterized protein</fullName>
    </submittedName>
</protein>
<organism evidence="1 2">
    <name type="scientific">Deferribacter autotrophicus</name>
    <dbReference type="NCBI Taxonomy" id="500465"/>
    <lineage>
        <taxon>Bacteria</taxon>
        <taxon>Pseudomonadati</taxon>
        <taxon>Deferribacterota</taxon>
        <taxon>Deferribacteres</taxon>
        <taxon>Deferribacterales</taxon>
        <taxon>Deferribacteraceae</taxon>
        <taxon>Deferribacter</taxon>
    </lineage>
</organism>
<accession>A0A5A8EZJ5</accession>